<evidence type="ECO:0000256" key="3">
    <source>
        <dbReference type="ARBA" id="ARBA00013151"/>
    </source>
</evidence>
<dbReference type="CDD" id="cd00957">
    <property type="entry name" value="Transaldolase_TalAB"/>
    <property type="match status" value="1"/>
</dbReference>
<evidence type="ECO:0000256" key="5">
    <source>
        <dbReference type="ARBA" id="ARBA00023126"/>
    </source>
</evidence>
<evidence type="ECO:0000256" key="6">
    <source>
        <dbReference type="ARBA" id="ARBA00023270"/>
    </source>
</evidence>
<dbReference type="PROSITE" id="PS01054">
    <property type="entry name" value="TRANSALDOLASE_1"/>
    <property type="match status" value="1"/>
</dbReference>
<evidence type="ECO:0000256" key="1">
    <source>
        <dbReference type="ARBA" id="ARBA00004857"/>
    </source>
</evidence>
<dbReference type="OrthoDB" id="2015515at2759"/>
<keyword evidence="5 7" id="KW-0570">Pentose shunt</keyword>
<comment type="pathway">
    <text evidence="1 7">Carbohydrate degradation; pentose phosphate pathway; D-glyceraldehyde 3-phosphate and beta-D-fructose 6-phosphate from D-ribose 5-phosphate and D-xylulose 5-phosphate (non-oxidative stage): step 2/3.</text>
</comment>
<dbReference type="PROSITE" id="PS00958">
    <property type="entry name" value="TRANSALDOLASE_2"/>
    <property type="match status" value="1"/>
</dbReference>
<dbReference type="PANTHER" id="PTHR10683">
    <property type="entry name" value="TRANSALDOLASE"/>
    <property type="match status" value="1"/>
</dbReference>
<organism evidence="8 9">
    <name type="scientific">Dendrothele bispora (strain CBS 962.96)</name>
    <dbReference type="NCBI Taxonomy" id="1314807"/>
    <lineage>
        <taxon>Eukaryota</taxon>
        <taxon>Fungi</taxon>
        <taxon>Dikarya</taxon>
        <taxon>Basidiomycota</taxon>
        <taxon>Agaricomycotina</taxon>
        <taxon>Agaricomycetes</taxon>
        <taxon>Agaricomycetidae</taxon>
        <taxon>Agaricales</taxon>
        <taxon>Agaricales incertae sedis</taxon>
        <taxon>Dendrothele</taxon>
    </lineage>
</organism>
<keyword evidence="6" id="KW-0704">Schiff base</keyword>
<comment type="catalytic activity">
    <reaction evidence="7">
        <text>D-sedoheptulose 7-phosphate + D-glyceraldehyde 3-phosphate = D-erythrose 4-phosphate + beta-D-fructose 6-phosphate</text>
        <dbReference type="Rhea" id="RHEA:17053"/>
        <dbReference type="ChEBI" id="CHEBI:16897"/>
        <dbReference type="ChEBI" id="CHEBI:57483"/>
        <dbReference type="ChEBI" id="CHEBI:57634"/>
        <dbReference type="ChEBI" id="CHEBI:59776"/>
        <dbReference type="EC" id="2.2.1.2"/>
    </reaction>
</comment>
<dbReference type="SUPFAM" id="SSF51569">
    <property type="entry name" value="Aldolase"/>
    <property type="match status" value="1"/>
</dbReference>
<dbReference type="AlphaFoldDB" id="A0A4V4HAI2"/>
<feature type="non-terminal residue" evidence="8">
    <location>
        <position position="231"/>
    </location>
</feature>
<name>A0A4V4HAI2_DENBC</name>
<evidence type="ECO:0000256" key="2">
    <source>
        <dbReference type="ARBA" id="ARBA00008012"/>
    </source>
</evidence>
<protein>
    <recommendedName>
        <fullName evidence="3 7">Transaldolase</fullName>
        <ecNumber evidence="3 7">2.2.1.2</ecNumber>
    </recommendedName>
</protein>
<evidence type="ECO:0000313" key="8">
    <source>
        <dbReference type="EMBL" id="THU75575.1"/>
    </source>
</evidence>
<dbReference type="InterPro" id="IPR018225">
    <property type="entry name" value="Transaldolase_AS"/>
</dbReference>
<dbReference type="GO" id="GO:0009052">
    <property type="term" value="P:pentose-phosphate shunt, non-oxidative branch"/>
    <property type="evidence" value="ECO:0007669"/>
    <property type="project" value="TreeGrafter"/>
</dbReference>
<dbReference type="PANTHER" id="PTHR10683:SF18">
    <property type="entry name" value="TRANSALDOLASE"/>
    <property type="match status" value="1"/>
</dbReference>
<proteinExistence type="inferred from homology"/>
<sequence>MTTSLDNLKQTGTVVVSDSGDFESIDVYKPQDATTNPSLILAAANKPGYARLIDAAVEFGKSKGGSVDNKVNAAMDRLLIEFGKEILKIIPGRVSTEVDARLSFDKEGTKAKAKELIALYESVGIKRERVLIKIASTWEGIQAARELERDDGIHCNLTLLFGFGQAVACAEAGVTLISPFVGRILDWYKKATGKNYEGDEDPGVQSVKKIFNYYKQHGYKTIVMGASFRNV</sequence>
<dbReference type="Gene3D" id="3.20.20.70">
    <property type="entry name" value="Aldolase class I"/>
    <property type="match status" value="1"/>
</dbReference>
<dbReference type="GO" id="GO:0005737">
    <property type="term" value="C:cytoplasm"/>
    <property type="evidence" value="ECO:0007669"/>
    <property type="project" value="InterPro"/>
</dbReference>
<reference evidence="8 9" key="1">
    <citation type="journal article" date="2019" name="Nat. Ecol. Evol.">
        <title>Megaphylogeny resolves global patterns of mushroom evolution.</title>
        <authorList>
            <person name="Varga T."/>
            <person name="Krizsan K."/>
            <person name="Foldi C."/>
            <person name="Dima B."/>
            <person name="Sanchez-Garcia M."/>
            <person name="Sanchez-Ramirez S."/>
            <person name="Szollosi G.J."/>
            <person name="Szarkandi J.G."/>
            <person name="Papp V."/>
            <person name="Albert L."/>
            <person name="Andreopoulos W."/>
            <person name="Angelini C."/>
            <person name="Antonin V."/>
            <person name="Barry K.W."/>
            <person name="Bougher N.L."/>
            <person name="Buchanan P."/>
            <person name="Buyck B."/>
            <person name="Bense V."/>
            <person name="Catcheside P."/>
            <person name="Chovatia M."/>
            <person name="Cooper J."/>
            <person name="Damon W."/>
            <person name="Desjardin D."/>
            <person name="Finy P."/>
            <person name="Geml J."/>
            <person name="Haridas S."/>
            <person name="Hughes K."/>
            <person name="Justo A."/>
            <person name="Karasinski D."/>
            <person name="Kautmanova I."/>
            <person name="Kiss B."/>
            <person name="Kocsube S."/>
            <person name="Kotiranta H."/>
            <person name="LaButti K.M."/>
            <person name="Lechner B.E."/>
            <person name="Liimatainen K."/>
            <person name="Lipzen A."/>
            <person name="Lukacs Z."/>
            <person name="Mihaltcheva S."/>
            <person name="Morgado L.N."/>
            <person name="Niskanen T."/>
            <person name="Noordeloos M.E."/>
            <person name="Ohm R.A."/>
            <person name="Ortiz-Santana B."/>
            <person name="Ovrebo C."/>
            <person name="Racz N."/>
            <person name="Riley R."/>
            <person name="Savchenko A."/>
            <person name="Shiryaev A."/>
            <person name="Soop K."/>
            <person name="Spirin V."/>
            <person name="Szebenyi C."/>
            <person name="Tomsovsky M."/>
            <person name="Tulloss R.E."/>
            <person name="Uehling J."/>
            <person name="Grigoriev I.V."/>
            <person name="Vagvolgyi C."/>
            <person name="Papp T."/>
            <person name="Martin F.M."/>
            <person name="Miettinen O."/>
            <person name="Hibbett D.S."/>
            <person name="Nagy L.G."/>
        </authorList>
    </citation>
    <scope>NUCLEOTIDE SEQUENCE [LARGE SCALE GENOMIC DNA]</scope>
    <source>
        <strain evidence="8 9">CBS 962.96</strain>
    </source>
</reference>
<gene>
    <name evidence="8" type="ORF">K435DRAFT_739799</name>
</gene>
<dbReference type="Pfam" id="PF00923">
    <property type="entry name" value="TAL_FSA"/>
    <property type="match status" value="1"/>
</dbReference>
<dbReference type="GO" id="GO:0005975">
    <property type="term" value="P:carbohydrate metabolic process"/>
    <property type="evidence" value="ECO:0007669"/>
    <property type="project" value="InterPro"/>
</dbReference>
<evidence type="ECO:0000256" key="4">
    <source>
        <dbReference type="ARBA" id="ARBA00022679"/>
    </source>
</evidence>
<keyword evidence="4 7" id="KW-0808">Transferase</keyword>
<comment type="function">
    <text evidence="7">Catalyzes the rate-limiting step of the non-oxidative phase in the pentose phosphate pathway. Catalyzes the reversible conversion of sedheptulose-7-phosphate and D-glyceraldehyde 3-phosphate into erythrose-4-phosphate and beta-D-fructose 6-phosphate.</text>
</comment>
<dbReference type="InterPro" id="IPR013785">
    <property type="entry name" value="Aldolase_TIM"/>
</dbReference>
<evidence type="ECO:0000256" key="7">
    <source>
        <dbReference type="RuleBase" id="RU000501"/>
    </source>
</evidence>
<dbReference type="Proteomes" id="UP000297245">
    <property type="component" value="Unassembled WGS sequence"/>
</dbReference>
<dbReference type="InterPro" id="IPR004730">
    <property type="entry name" value="Transaldolase_1"/>
</dbReference>
<accession>A0A4V4HAI2</accession>
<dbReference type="UniPathway" id="UPA00115">
    <property type="reaction ID" value="UER00414"/>
</dbReference>
<dbReference type="EMBL" id="ML181862">
    <property type="protein sequence ID" value="THU75575.1"/>
    <property type="molecule type" value="Genomic_DNA"/>
</dbReference>
<dbReference type="GO" id="GO:0004801">
    <property type="term" value="F:transaldolase activity"/>
    <property type="evidence" value="ECO:0007669"/>
    <property type="project" value="UniProtKB-EC"/>
</dbReference>
<keyword evidence="9" id="KW-1185">Reference proteome</keyword>
<dbReference type="InterPro" id="IPR001585">
    <property type="entry name" value="TAL/FSA"/>
</dbReference>
<comment type="similarity">
    <text evidence="2">Belongs to the transaldolase family. Type 1 subfamily.</text>
</comment>
<dbReference type="EC" id="2.2.1.2" evidence="3 7"/>
<evidence type="ECO:0000313" key="9">
    <source>
        <dbReference type="Proteomes" id="UP000297245"/>
    </source>
</evidence>